<dbReference type="Gene3D" id="3.40.50.10320">
    <property type="entry name" value="LmbE-like"/>
    <property type="match status" value="1"/>
</dbReference>
<dbReference type="PANTHER" id="PTHR12993">
    <property type="entry name" value="N-ACETYLGLUCOSAMINYL-PHOSPHATIDYLINOSITOL DE-N-ACETYLASE-RELATED"/>
    <property type="match status" value="1"/>
</dbReference>
<dbReference type="SUPFAM" id="SSF102588">
    <property type="entry name" value="LmbE-like"/>
    <property type="match status" value="1"/>
</dbReference>
<dbReference type="InterPro" id="IPR024078">
    <property type="entry name" value="LmbE-like_dom_sf"/>
</dbReference>
<protein>
    <submittedName>
        <fullName evidence="1">Bacillithiol biosynthesis deacetylase BshB1</fullName>
    </submittedName>
</protein>
<organism evidence="1 2">
    <name type="scientific">candidate division GN15 bacterium</name>
    <dbReference type="NCBI Taxonomy" id="2072418"/>
    <lineage>
        <taxon>Bacteria</taxon>
        <taxon>candidate division GN15</taxon>
    </lineage>
</organism>
<dbReference type="AlphaFoldDB" id="A0A855WZM7"/>
<dbReference type="Pfam" id="PF02585">
    <property type="entry name" value="PIG-L"/>
    <property type="match status" value="1"/>
</dbReference>
<reference evidence="1 2" key="1">
    <citation type="journal article" date="2018" name="ISME J.">
        <title>A methanotrophic archaeon couples anaerobic oxidation of methane to Fe(III) reduction.</title>
        <authorList>
            <person name="Cai C."/>
            <person name="Leu A.O."/>
            <person name="Xie G.J."/>
            <person name="Guo J."/>
            <person name="Feng Y."/>
            <person name="Zhao J.X."/>
            <person name="Tyson G.W."/>
            <person name="Yuan Z."/>
            <person name="Hu S."/>
        </authorList>
    </citation>
    <scope>NUCLEOTIDE SEQUENCE [LARGE SCALE GENOMIC DNA]</scope>
    <source>
        <strain evidence="1">FeB_12</strain>
    </source>
</reference>
<proteinExistence type="predicted"/>
<dbReference type="PANTHER" id="PTHR12993:SF30">
    <property type="entry name" value="N-ACETYL-ALPHA-D-GLUCOSAMINYL L-MALATE DEACETYLASE 1"/>
    <property type="match status" value="1"/>
</dbReference>
<sequence>MNDTTQYDLISIGAHPDDIEVGTGGVLIGLHERGYRCGIIIMTEGEMGTGGTAEIRAQEVKDAAKILGVDILATFDWGDTRLEDSYDKRLAIAAIIRRAKPRIILAPYPHVGHGRRQSHPDHVASGIIAINACNLASLKKVDLPDPPHLVTRIFHYFLPPGVQPNFVVDITPQFDQWIAALSAHRSQFLNPEKSRDYVEQLTAMARSFGLLSRCKYGQGFYAVEPVLVKDIMGLAEEQNA</sequence>
<gene>
    <name evidence="1" type="ORF">C3F09_08930</name>
</gene>
<dbReference type="Proteomes" id="UP000250918">
    <property type="component" value="Unassembled WGS sequence"/>
</dbReference>
<accession>A0A855WZM7</accession>
<evidence type="ECO:0000313" key="2">
    <source>
        <dbReference type="Proteomes" id="UP000250918"/>
    </source>
</evidence>
<dbReference type="EMBL" id="PQAP01000141">
    <property type="protein sequence ID" value="PWB70562.1"/>
    <property type="molecule type" value="Genomic_DNA"/>
</dbReference>
<dbReference type="GO" id="GO:0016811">
    <property type="term" value="F:hydrolase activity, acting on carbon-nitrogen (but not peptide) bonds, in linear amides"/>
    <property type="evidence" value="ECO:0007669"/>
    <property type="project" value="TreeGrafter"/>
</dbReference>
<name>A0A855WZM7_9BACT</name>
<evidence type="ECO:0000313" key="1">
    <source>
        <dbReference type="EMBL" id="PWB70562.1"/>
    </source>
</evidence>
<dbReference type="InterPro" id="IPR003737">
    <property type="entry name" value="GlcNAc_PI_deacetylase-related"/>
</dbReference>
<comment type="caution">
    <text evidence="1">The sequence shown here is derived from an EMBL/GenBank/DDBJ whole genome shotgun (WGS) entry which is preliminary data.</text>
</comment>